<dbReference type="PROSITE" id="PS50059">
    <property type="entry name" value="FKBP_PPIASE"/>
    <property type="match status" value="1"/>
</dbReference>
<dbReference type="Gene3D" id="3.10.50.40">
    <property type="match status" value="1"/>
</dbReference>
<dbReference type="InterPro" id="IPR001179">
    <property type="entry name" value="PPIase_FKBP_dom"/>
</dbReference>
<evidence type="ECO:0000256" key="4">
    <source>
        <dbReference type="ARBA" id="ARBA00023235"/>
    </source>
</evidence>
<dbReference type="AlphaFoldDB" id="A0A0A9E807"/>
<protein>
    <recommendedName>
        <fullName evidence="2 5">peptidylprolyl isomerase</fullName>
        <ecNumber evidence="2 5">5.2.1.8</ecNumber>
    </recommendedName>
</protein>
<evidence type="ECO:0000256" key="2">
    <source>
        <dbReference type="ARBA" id="ARBA00013194"/>
    </source>
</evidence>
<evidence type="ECO:0000256" key="3">
    <source>
        <dbReference type="ARBA" id="ARBA00023110"/>
    </source>
</evidence>
<evidence type="ECO:0000256" key="1">
    <source>
        <dbReference type="ARBA" id="ARBA00000971"/>
    </source>
</evidence>
<dbReference type="GO" id="GO:0003755">
    <property type="term" value="F:peptidyl-prolyl cis-trans isomerase activity"/>
    <property type="evidence" value="ECO:0007669"/>
    <property type="project" value="UniProtKB-KW"/>
</dbReference>
<organism evidence="6">
    <name type="scientific">Arundo donax</name>
    <name type="common">Giant reed</name>
    <name type="synonym">Donax arundinaceus</name>
    <dbReference type="NCBI Taxonomy" id="35708"/>
    <lineage>
        <taxon>Eukaryota</taxon>
        <taxon>Viridiplantae</taxon>
        <taxon>Streptophyta</taxon>
        <taxon>Embryophyta</taxon>
        <taxon>Tracheophyta</taxon>
        <taxon>Spermatophyta</taxon>
        <taxon>Magnoliopsida</taxon>
        <taxon>Liliopsida</taxon>
        <taxon>Poales</taxon>
        <taxon>Poaceae</taxon>
        <taxon>PACMAD clade</taxon>
        <taxon>Arundinoideae</taxon>
        <taxon>Arundineae</taxon>
        <taxon>Arundo</taxon>
    </lineage>
</organism>
<proteinExistence type="predicted"/>
<keyword evidence="3 5" id="KW-0697">Rotamase</keyword>
<dbReference type="PANTHER" id="PTHR43811:SF19">
    <property type="entry name" value="39 KDA FK506-BINDING NUCLEAR PROTEIN"/>
    <property type="match status" value="1"/>
</dbReference>
<comment type="catalytic activity">
    <reaction evidence="1 5">
        <text>[protein]-peptidylproline (omega=180) = [protein]-peptidylproline (omega=0)</text>
        <dbReference type="Rhea" id="RHEA:16237"/>
        <dbReference type="Rhea" id="RHEA-COMP:10747"/>
        <dbReference type="Rhea" id="RHEA-COMP:10748"/>
        <dbReference type="ChEBI" id="CHEBI:83833"/>
        <dbReference type="ChEBI" id="CHEBI:83834"/>
        <dbReference type="EC" id="5.2.1.8"/>
    </reaction>
</comment>
<dbReference type="InterPro" id="IPR046357">
    <property type="entry name" value="PPIase_dom_sf"/>
</dbReference>
<dbReference type="EC" id="5.2.1.8" evidence="2 5"/>
<accession>A0A0A9E807</accession>
<dbReference type="EMBL" id="GBRH01201694">
    <property type="protein sequence ID" value="JAD96201.1"/>
    <property type="molecule type" value="Transcribed_RNA"/>
</dbReference>
<evidence type="ECO:0000256" key="5">
    <source>
        <dbReference type="PROSITE-ProRule" id="PRU00277"/>
    </source>
</evidence>
<evidence type="ECO:0000313" key="6">
    <source>
        <dbReference type="EMBL" id="JAD96201.1"/>
    </source>
</evidence>
<dbReference type="SUPFAM" id="SSF54534">
    <property type="entry name" value="FKBP-like"/>
    <property type="match status" value="1"/>
</dbReference>
<reference evidence="6" key="2">
    <citation type="journal article" date="2015" name="Data Brief">
        <title>Shoot transcriptome of the giant reed, Arundo donax.</title>
        <authorList>
            <person name="Barrero R.A."/>
            <person name="Guerrero F.D."/>
            <person name="Moolhuijzen P."/>
            <person name="Goolsby J.A."/>
            <person name="Tidwell J."/>
            <person name="Bellgard S.E."/>
            <person name="Bellgard M.I."/>
        </authorList>
    </citation>
    <scope>NUCLEOTIDE SEQUENCE</scope>
    <source>
        <tissue evidence="6">Shoot tissue taken approximately 20 cm above the soil surface</tissue>
    </source>
</reference>
<name>A0A0A9E807_ARUDO</name>
<reference evidence="6" key="1">
    <citation type="submission" date="2014-09" db="EMBL/GenBank/DDBJ databases">
        <authorList>
            <person name="Magalhaes I.L.F."/>
            <person name="Oliveira U."/>
            <person name="Santos F.R."/>
            <person name="Vidigal T.H.D.A."/>
            <person name="Brescovit A.D."/>
            <person name="Santos A.J."/>
        </authorList>
    </citation>
    <scope>NUCLEOTIDE SEQUENCE</scope>
    <source>
        <tissue evidence="6">Shoot tissue taken approximately 20 cm above the soil surface</tissue>
    </source>
</reference>
<sequence>MVFTHSDFGAGHVICGWNLGIHGMRVGGKRKLTIPSALGYGDKVLEGKIPADFFGSFMKLS</sequence>
<dbReference type="PANTHER" id="PTHR43811">
    <property type="entry name" value="FKBP-TYPE PEPTIDYL-PROLYL CIS-TRANS ISOMERASE FKPA"/>
    <property type="match status" value="1"/>
</dbReference>
<dbReference type="Pfam" id="PF00254">
    <property type="entry name" value="FKBP_C"/>
    <property type="match status" value="1"/>
</dbReference>
<keyword evidence="4 5" id="KW-0413">Isomerase</keyword>